<dbReference type="InterPro" id="IPR036688">
    <property type="entry name" value="MoeA_C_domain_IV_sf"/>
</dbReference>
<dbReference type="STRING" id="1280952.HJA_03866"/>
<dbReference type="AlphaFoldDB" id="A0A059FI66"/>
<proteinExistence type="inferred from homology"/>
<dbReference type="Gene3D" id="3.90.105.10">
    <property type="entry name" value="Molybdopterin biosynthesis moea protein, domain 2"/>
    <property type="match status" value="1"/>
</dbReference>
<dbReference type="Pfam" id="PF03454">
    <property type="entry name" value="MoeA_C"/>
    <property type="match status" value="1"/>
</dbReference>
<dbReference type="GO" id="GO:0046872">
    <property type="term" value="F:metal ion binding"/>
    <property type="evidence" value="ECO:0007669"/>
    <property type="project" value="UniProtKB-UniRule"/>
</dbReference>
<dbReference type="InterPro" id="IPR036135">
    <property type="entry name" value="MoeA_linker/N_sf"/>
</dbReference>
<dbReference type="eggNOG" id="COG0303">
    <property type="taxonomic scope" value="Bacteria"/>
</dbReference>
<dbReference type="Gene3D" id="2.40.340.10">
    <property type="entry name" value="MoeA, C-terminal, domain IV"/>
    <property type="match status" value="1"/>
</dbReference>
<keyword evidence="9" id="KW-1185">Reference proteome</keyword>
<evidence type="ECO:0000259" key="7">
    <source>
        <dbReference type="SMART" id="SM00852"/>
    </source>
</evidence>
<keyword evidence="6" id="KW-0460">Magnesium</keyword>
<keyword evidence="4 6" id="KW-0501">Molybdenum cofactor biosynthesis</keyword>
<dbReference type="InterPro" id="IPR001453">
    <property type="entry name" value="MoaB/Mog_dom"/>
</dbReference>
<dbReference type="Pfam" id="PF03453">
    <property type="entry name" value="MoeA_N"/>
    <property type="match status" value="1"/>
</dbReference>
<dbReference type="GO" id="GO:0061599">
    <property type="term" value="F:molybdopterin molybdotransferase activity"/>
    <property type="evidence" value="ECO:0007669"/>
    <property type="project" value="UniProtKB-UniRule"/>
</dbReference>
<comment type="caution">
    <text evidence="8">The sequence shown here is derived from an EMBL/GenBank/DDBJ whole genome shotgun (WGS) entry which is preliminary data.</text>
</comment>
<evidence type="ECO:0000256" key="3">
    <source>
        <dbReference type="ARBA" id="ARBA00010763"/>
    </source>
</evidence>
<dbReference type="Gene3D" id="2.170.190.11">
    <property type="entry name" value="Molybdopterin biosynthesis moea protein, domain 3"/>
    <property type="match status" value="1"/>
</dbReference>
<dbReference type="InterPro" id="IPR038987">
    <property type="entry name" value="MoeA-like"/>
</dbReference>
<keyword evidence="6" id="KW-0500">Molybdenum</keyword>
<dbReference type="SUPFAM" id="SSF63867">
    <property type="entry name" value="MoeA C-terminal domain-like"/>
    <property type="match status" value="1"/>
</dbReference>
<evidence type="ECO:0000313" key="8">
    <source>
        <dbReference type="EMBL" id="KCZ90334.1"/>
    </source>
</evidence>
<dbReference type="EMBL" id="ARYJ01000002">
    <property type="protein sequence ID" value="KCZ90334.1"/>
    <property type="molecule type" value="Genomic_DNA"/>
</dbReference>
<organism evidence="8 9">
    <name type="scientific">Hyphomonas jannaschiana VP2</name>
    <dbReference type="NCBI Taxonomy" id="1280952"/>
    <lineage>
        <taxon>Bacteria</taxon>
        <taxon>Pseudomonadati</taxon>
        <taxon>Pseudomonadota</taxon>
        <taxon>Alphaproteobacteria</taxon>
        <taxon>Hyphomonadales</taxon>
        <taxon>Hyphomonadaceae</taxon>
        <taxon>Hyphomonas</taxon>
    </lineage>
</organism>
<dbReference type="Pfam" id="PF00994">
    <property type="entry name" value="MoCF_biosynth"/>
    <property type="match status" value="1"/>
</dbReference>
<dbReference type="GO" id="GO:0006777">
    <property type="term" value="P:Mo-molybdopterin cofactor biosynthetic process"/>
    <property type="evidence" value="ECO:0007669"/>
    <property type="project" value="UniProtKB-UniRule"/>
</dbReference>
<dbReference type="SMART" id="SM00852">
    <property type="entry name" value="MoCF_biosynth"/>
    <property type="match status" value="1"/>
</dbReference>
<dbReference type="GO" id="GO:0005829">
    <property type="term" value="C:cytosol"/>
    <property type="evidence" value="ECO:0007669"/>
    <property type="project" value="TreeGrafter"/>
</dbReference>
<evidence type="ECO:0000256" key="4">
    <source>
        <dbReference type="ARBA" id="ARBA00023150"/>
    </source>
</evidence>
<dbReference type="InterPro" id="IPR036425">
    <property type="entry name" value="MoaB/Mog-like_dom_sf"/>
</dbReference>
<keyword evidence="6" id="KW-0479">Metal-binding</keyword>
<comment type="cofactor">
    <cofactor evidence="6">
        <name>Mg(2+)</name>
        <dbReference type="ChEBI" id="CHEBI:18420"/>
    </cofactor>
</comment>
<evidence type="ECO:0000256" key="6">
    <source>
        <dbReference type="RuleBase" id="RU365090"/>
    </source>
</evidence>
<dbReference type="InterPro" id="IPR005111">
    <property type="entry name" value="MoeA_C_domain_IV"/>
</dbReference>
<dbReference type="Gene3D" id="3.40.980.10">
    <property type="entry name" value="MoaB/Mog-like domain"/>
    <property type="match status" value="1"/>
</dbReference>
<dbReference type="InterPro" id="IPR005110">
    <property type="entry name" value="MoeA_linker/N"/>
</dbReference>
<comment type="function">
    <text evidence="1 6">Catalyzes the insertion of molybdate into adenylated molybdopterin with the concomitant release of AMP.</text>
</comment>
<reference evidence="8 9" key="1">
    <citation type="journal article" date="2014" name="Antonie Van Leeuwenhoek">
        <title>Hyphomonas beringensis sp. nov. and Hyphomonas chukchiensis sp. nov., isolated from surface seawater of the Bering Sea and Chukchi Sea.</title>
        <authorList>
            <person name="Li C."/>
            <person name="Lai Q."/>
            <person name="Li G."/>
            <person name="Dong C."/>
            <person name="Wang J."/>
            <person name="Liao Y."/>
            <person name="Shao Z."/>
        </authorList>
    </citation>
    <scope>NUCLEOTIDE SEQUENCE [LARGE SCALE GENOMIC DNA]</scope>
    <source>
        <strain evidence="8 9">VP2</strain>
    </source>
</reference>
<name>A0A059FI66_9PROT</name>
<dbReference type="UniPathway" id="UPA00344"/>
<evidence type="ECO:0000256" key="5">
    <source>
        <dbReference type="ARBA" id="ARBA00047317"/>
    </source>
</evidence>
<dbReference type="PATRIC" id="fig|1280952.3.peg.770"/>
<dbReference type="Proteomes" id="UP000024816">
    <property type="component" value="Unassembled WGS sequence"/>
</dbReference>
<dbReference type="RefSeq" id="WP_035578440.1">
    <property type="nucleotide sequence ID" value="NZ_ARYJ01000002.1"/>
</dbReference>
<evidence type="ECO:0000256" key="1">
    <source>
        <dbReference type="ARBA" id="ARBA00002901"/>
    </source>
</evidence>
<dbReference type="CDD" id="cd00887">
    <property type="entry name" value="MoeA"/>
    <property type="match status" value="1"/>
</dbReference>
<gene>
    <name evidence="8" type="ORF">HJA_03866</name>
</gene>
<comment type="catalytic activity">
    <reaction evidence="5">
        <text>adenylyl-molybdopterin + molybdate = Mo-molybdopterin + AMP + H(+)</text>
        <dbReference type="Rhea" id="RHEA:35047"/>
        <dbReference type="ChEBI" id="CHEBI:15378"/>
        <dbReference type="ChEBI" id="CHEBI:36264"/>
        <dbReference type="ChEBI" id="CHEBI:62727"/>
        <dbReference type="ChEBI" id="CHEBI:71302"/>
        <dbReference type="ChEBI" id="CHEBI:456215"/>
        <dbReference type="EC" id="2.10.1.1"/>
    </reaction>
</comment>
<feature type="domain" description="MoaB/Mog" evidence="7">
    <location>
        <begin position="175"/>
        <end position="313"/>
    </location>
</feature>
<protein>
    <recommendedName>
        <fullName evidence="6">Molybdopterin molybdenumtransferase</fullName>
        <ecNumber evidence="6">2.10.1.1</ecNumber>
    </recommendedName>
</protein>
<comment type="pathway">
    <text evidence="2 6">Cofactor biosynthesis; molybdopterin biosynthesis.</text>
</comment>
<evidence type="ECO:0000256" key="2">
    <source>
        <dbReference type="ARBA" id="ARBA00005046"/>
    </source>
</evidence>
<evidence type="ECO:0000313" key="9">
    <source>
        <dbReference type="Proteomes" id="UP000024816"/>
    </source>
</evidence>
<sequence length="394" mass="41513">MIGFEEALARVKAAARPLGSEIVPFGQAPGRILAEPVTARFRMPRTNVSAMDGYAVRESDLGDLPFSLPVAGESAAGAPPGQALPEGSAYRIFTGAPVPEGADRVIVQENTERDAERVTFVRPHGRGRNIRTAGSDFQAGDVLVPAGVELDWRALTTAAAADRAELCVYRQPRVVILATGDELAAPGEAHARAGAIPESVSPGIAAFVRQQGGHLVRRERLPDEPDVLAKAAARALEEADLVVMIGGASVGERDFSRSVFAAPPDYVFPKVAIKPGKPVWLAHVSDRLVMGLPGNPTSALVTARLFLAPLLRGLGGGDVTKAMTFKQGICADPLPACGDRETFLRARRADHGLVLADSQDSSSQRSLAVSDALIRRRPGAKAEPAGAMVAFMVF</sequence>
<dbReference type="OrthoDB" id="9804758at2"/>
<accession>A0A059FI66</accession>
<dbReference type="EC" id="2.10.1.1" evidence="6"/>
<dbReference type="SUPFAM" id="SSF63882">
    <property type="entry name" value="MoeA N-terminal region -like"/>
    <property type="match status" value="1"/>
</dbReference>
<keyword evidence="6" id="KW-0808">Transferase</keyword>
<dbReference type="PANTHER" id="PTHR10192:SF5">
    <property type="entry name" value="GEPHYRIN"/>
    <property type="match status" value="1"/>
</dbReference>
<dbReference type="SUPFAM" id="SSF53218">
    <property type="entry name" value="Molybdenum cofactor biosynthesis proteins"/>
    <property type="match status" value="1"/>
</dbReference>
<comment type="similarity">
    <text evidence="3 6">Belongs to the MoeA family.</text>
</comment>
<dbReference type="NCBIfam" id="TIGR00177">
    <property type="entry name" value="molyb_syn"/>
    <property type="match status" value="1"/>
</dbReference>
<dbReference type="PANTHER" id="PTHR10192">
    <property type="entry name" value="MOLYBDOPTERIN BIOSYNTHESIS PROTEIN"/>
    <property type="match status" value="1"/>
</dbReference>